<feature type="signal peptide" evidence="1">
    <location>
        <begin position="1"/>
        <end position="17"/>
    </location>
</feature>
<name>A0A5B0LP07_PUCGR</name>
<evidence type="ECO:0000313" key="2">
    <source>
        <dbReference type="EMBL" id="KAA1066111.1"/>
    </source>
</evidence>
<reference evidence="4 5" key="1">
    <citation type="submission" date="2019-05" db="EMBL/GenBank/DDBJ databases">
        <title>Emergence of the Ug99 lineage of the wheat stem rust pathogen through somatic hybridization.</title>
        <authorList>
            <person name="Li F."/>
            <person name="Upadhyaya N.M."/>
            <person name="Sperschneider J."/>
            <person name="Matny O."/>
            <person name="Nguyen-Phuc H."/>
            <person name="Mago R."/>
            <person name="Raley C."/>
            <person name="Miller M.E."/>
            <person name="Silverstein K.A.T."/>
            <person name="Henningsen E."/>
            <person name="Hirsch C.D."/>
            <person name="Visser B."/>
            <person name="Pretorius Z.A."/>
            <person name="Steffenson B.J."/>
            <person name="Schwessinger B."/>
            <person name="Dodds P.N."/>
            <person name="Figueroa M."/>
        </authorList>
    </citation>
    <scope>NUCLEOTIDE SEQUENCE [LARGE SCALE GENOMIC DNA]</scope>
    <source>
        <strain evidence="2">21-0</strain>
        <strain evidence="3 5">Ug99</strain>
    </source>
</reference>
<keyword evidence="1" id="KW-0732">Signal</keyword>
<dbReference type="OrthoDB" id="2495077at2759"/>
<dbReference type="Proteomes" id="UP000324748">
    <property type="component" value="Unassembled WGS sequence"/>
</dbReference>
<accession>A0A5B0LP07</accession>
<organism evidence="2 4">
    <name type="scientific">Puccinia graminis f. sp. tritici</name>
    <dbReference type="NCBI Taxonomy" id="56615"/>
    <lineage>
        <taxon>Eukaryota</taxon>
        <taxon>Fungi</taxon>
        <taxon>Dikarya</taxon>
        <taxon>Basidiomycota</taxon>
        <taxon>Pucciniomycotina</taxon>
        <taxon>Pucciniomycetes</taxon>
        <taxon>Pucciniales</taxon>
        <taxon>Pucciniaceae</taxon>
        <taxon>Puccinia</taxon>
    </lineage>
</organism>
<feature type="chain" id="PRO_5036137000" description="Secreted protein" evidence="1">
    <location>
        <begin position="18"/>
        <end position="183"/>
    </location>
</feature>
<dbReference type="EMBL" id="VSWC01000196">
    <property type="protein sequence ID" value="KAA1066111.1"/>
    <property type="molecule type" value="Genomic_DNA"/>
</dbReference>
<dbReference type="EMBL" id="VDEP01000283">
    <property type="protein sequence ID" value="KAA1111445.1"/>
    <property type="molecule type" value="Genomic_DNA"/>
</dbReference>
<gene>
    <name evidence="2" type="ORF">PGT21_021679</name>
    <name evidence="3" type="ORF">PGTUg99_009491</name>
</gene>
<sequence length="183" mass="20730">MFLAGVLALFCLPFILCSKVVQNDDVPGKIINRHFPKTPDWKQKPEPTQCSLGYAGKVITPPSGATLVSCEDATRHESLCDQGSCHMGQPDQTPEEKPLSKFLYFTGCVSMKDQAFGKKPAKRYTVYPREYEVVYELRKIVVQGYAAEIEGNLEDNYICTWTDQLEQNFQRVSCNNCTETNWD</sequence>
<comment type="caution">
    <text evidence="2">The sequence shown here is derived from an EMBL/GenBank/DDBJ whole genome shotgun (WGS) entry which is preliminary data.</text>
</comment>
<dbReference type="AlphaFoldDB" id="A0A5B0LP07"/>
<dbReference type="Proteomes" id="UP000325313">
    <property type="component" value="Unassembled WGS sequence"/>
</dbReference>
<evidence type="ECO:0000313" key="3">
    <source>
        <dbReference type="EMBL" id="KAA1111445.1"/>
    </source>
</evidence>
<evidence type="ECO:0000313" key="5">
    <source>
        <dbReference type="Proteomes" id="UP000325313"/>
    </source>
</evidence>
<evidence type="ECO:0008006" key="6">
    <source>
        <dbReference type="Google" id="ProtNLM"/>
    </source>
</evidence>
<keyword evidence="4" id="KW-1185">Reference proteome</keyword>
<evidence type="ECO:0000313" key="4">
    <source>
        <dbReference type="Proteomes" id="UP000324748"/>
    </source>
</evidence>
<protein>
    <recommendedName>
        <fullName evidence="6">Secreted protein</fullName>
    </recommendedName>
</protein>
<proteinExistence type="predicted"/>
<evidence type="ECO:0000256" key="1">
    <source>
        <dbReference type="SAM" id="SignalP"/>
    </source>
</evidence>